<sequence>MRGQDMKIRLGIDAKWYFDGPPSGHMVVKNLVDEIIRTGDDRFEVYLFLVNKSKTKAQSHFPAHVKLIFLPGIPNLLSNLFLVPLMTLIYNIDVLLFQNFSSTWPARALKIAYIHDVLFLDYPQYYTKAEATYFKQMIRFAAKADQIITISNCEKERMQKHGINVPLGVNVVYHGINKAFKPLHAYNENDILTIQAKYNLPQNYLLYVGRVNIRKNLIGLVKALNLLQNFDLMLVIAGERGNYPELDGYVTSKQLWERIIFTGHVPEADLHLLYARAKVFCFPSYAEGFGLPPLEAMQCGVPVVVSDRTAMPEVCGTAVLYANPDDENEIALEIELLLSDQALYNEKVNQGFAQARKFSWTKAANEILTLITEAYAGRENYSEAQAQPRL</sequence>
<evidence type="ECO:0000256" key="1">
    <source>
        <dbReference type="ARBA" id="ARBA00022679"/>
    </source>
</evidence>
<dbReference type="EMBL" id="FOCL01000003">
    <property type="protein sequence ID" value="SEN54507.1"/>
    <property type="molecule type" value="Genomic_DNA"/>
</dbReference>
<dbReference type="PANTHER" id="PTHR46401">
    <property type="entry name" value="GLYCOSYLTRANSFERASE WBBK-RELATED"/>
    <property type="match status" value="1"/>
</dbReference>
<organism evidence="5 6">
    <name type="scientific">Mucilaginibacter gossypiicola</name>
    <dbReference type="NCBI Taxonomy" id="551995"/>
    <lineage>
        <taxon>Bacteria</taxon>
        <taxon>Pseudomonadati</taxon>
        <taxon>Bacteroidota</taxon>
        <taxon>Sphingobacteriia</taxon>
        <taxon>Sphingobacteriales</taxon>
        <taxon>Sphingobacteriaceae</taxon>
        <taxon>Mucilaginibacter</taxon>
    </lineage>
</organism>
<protein>
    <submittedName>
        <fullName evidence="5">Glycosyltransferase involved in cell wall bisynthesis</fullName>
    </submittedName>
</protein>
<evidence type="ECO:0000256" key="2">
    <source>
        <dbReference type="SAM" id="Phobius"/>
    </source>
</evidence>
<dbReference type="Gene3D" id="3.40.50.2000">
    <property type="entry name" value="Glycogen Phosphorylase B"/>
    <property type="match status" value="2"/>
</dbReference>
<accession>A0A1H8HF32</accession>
<evidence type="ECO:0000259" key="4">
    <source>
        <dbReference type="Pfam" id="PF13439"/>
    </source>
</evidence>
<gene>
    <name evidence="5" type="ORF">SAMN05192574_103479</name>
</gene>
<name>A0A1H8HF32_9SPHI</name>
<keyword evidence="6" id="KW-1185">Reference proteome</keyword>
<dbReference type="Pfam" id="PF00534">
    <property type="entry name" value="Glycos_transf_1"/>
    <property type="match status" value="1"/>
</dbReference>
<keyword evidence="2" id="KW-0472">Membrane</keyword>
<evidence type="ECO:0000259" key="3">
    <source>
        <dbReference type="Pfam" id="PF00534"/>
    </source>
</evidence>
<feature type="domain" description="Glycosyltransferase subfamily 4-like N-terminal" evidence="4">
    <location>
        <begin position="28"/>
        <end position="177"/>
    </location>
</feature>
<evidence type="ECO:0000313" key="5">
    <source>
        <dbReference type="EMBL" id="SEN54507.1"/>
    </source>
</evidence>
<evidence type="ECO:0000313" key="6">
    <source>
        <dbReference type="Proteomes" id="UP000198942"/>
    </source>
</evidence>
<dbReference type="PANTHER" id="PTHR46401:SF2">
    <property type="entry name" value="GLYCOSYLTRANSFERASE WBBK-RELATED"/>
    <property type="match status" value="1"/>
</dbReference>
<keyword evidence="2" id="KW-1133">Transmembrane helix</keyword>
<dbReference type="InterPro" id="IPR001296">
    <property type="entry name" value="Glyco_trans_1"/>
</dbReference>
<keyword evidence="2" id="KW-0812">Transmembrane</keyword>
<proteinExistence type="predicted"/>
<keyword evidence="1 5" id="KW-0808">Transferase</keyword>
<dbReference type="Pfam" id="PF13439">
    <property type="entry name" value="Glyco_transf_4"/>
    <property type="match status" value="1"/>
</dbReference>
<dbReference type="GO" id="GO:0009103">
    <property type="term" value="P:lipopolysaccharide biosynthetic process"/>
    <property type="evidence" value="ECO:0007669"/>
    <property type="project" value="TreeGrafter"/>
</dbReference>
<dbReference type="GO" id="GO:0016757">
    <property type="term" value="F:glycosyltransferase activity"/>
    <property type="evidence" value="ECO:0007669"/>
    <property type="project" value="InterPro"/>
</dbReference>
<dbReference type="CDD" id="cd03809">
    <property type="entry name" value="GT4_MtfB-like"/>
    <property type="match status" value="1"/>
</dbReference>
<dbReference type="Proteomes" id="UP000198942">
    <property type="component" value="Unassembled WGS sequence"/>
</dbReference>
<dbReference type="STRING" id="551995.SAMN05192574_103479"/>
<feature type="transmembrane region" description="Helical" evidence="2">
    <location>
        <begin position="76"/>
        <end position="97"/>
    </location>
</feature>
<dbReference type="AlphaFoldDB" id="A0A1H8HF32"/>
<dbReference type="OrthoDB" id="9801609at2"/>
<reference evidence="6" key="1">
    <citation type="submission" date="2016-10" db="EMBL/GenBank/DDBJ databases">
        <authorList>
            <person name="Varghese N."/>
            <person name="Submissions S."/>
        </authorList>
    </citation>
    <scope>NUCLEOTIDE SEQUENCE [LARGE SCALE GENOMIC DNA]</scope>
    <source>
        <strain evidence="6">Gh-48</strain>
    </source>
</reference>
<dbReference type="InterPro" id="IPR028098">
    <property type="entry name" value="Glyco_trans_4-like_N"/>
</dbReference>
<dbReference type="FunFam" id="3.40.50.2000:FF:000119">
    <property type="entry name" value="Glycosyl transferase group 1"/>
    <property type="match status" value="1"/>
</dbReference>
<feature type="domain" description="Glycosyl transferase family 1" evidence="3">
    <location>
        <begin position="199"/>
        <end position="347"/>
    </location>
</feature>
<dbReference type="SUPFAM" id="SSF53756">
    <property type="entry name" value="UDP-Glycosyltransferase/glycogen phosphorylase"/>
    <property type="match status" value="1"/>
</dbReference>